<dbReference type="KEGG" id="mok:Metok_1625"/>
<name>F8AP19_METOI</name>
<dbReference type="AlphaFoldDB" id="F8AP19"/>
<keyword evidence="2" id="KW-1185">Reference proteome</keyword>
<organism evidence="1 2">
    <name type="scientific">Methanothermococcus okinawensis (strain DSM 14208 / JCM 11175 / IH1)</name>
    <dbReference type="NCBI Taxonomy" id="647113"/>
    <lineage>
        <taxon>Archaea</taxon>
        <taxon>Methanobacteriati</taxon>
        <taxon>Methanobacteriota</taxon>
        <taxon>Methanomada group</taxon>
        <taxon>Methanococci</taxon>
        <taxon>Methanococcales</taxon>
        <taxon>Methanococcaceae</taxon>
        <taxon>Methanothermococcus</taxon>
    </lineage>
</organism>
<accession>F8AP19</accession>
<evidence type="ECO:0000313" key="2">
    <source>
        <dbReference type="Proteomes" id="UP000009296"/>
    </source>
</evidence>
<dbReference type="Proteomes" id="UP000009296">
    <property type="component" value="Plasmid pMETOK01"/>
</dbReference>
<sequence>MNKKDSSYLESNLEKEKKISLEIDPEVDRLLRDYQYKPIKEFERWVNETIKKIESSDVGLSSEGEAKIMVGYLRQCISVKASTVWQLPRFMIDNDEMLRFEQLKSKLEITIALARDRYKVNKRKDIVKVVKSIATSVTNLLHKLP</sequence>
<dbReference type="RefSeq" id="WP_013855388.1">
    <property type="nucleotide sequence ID" value="NC_015632.1"/>
</dbReference>
<protein>
    <submittedName>
        <fullName evidence="1">Uncharacterized protein</fullName>
    </submittedName>
</protein>
<reference evidence="1" key="1">
    <citation type="submission" date="2011-05" db="EMBL/GenBank/DDBJ databases">
        <title>Complete sequence of plasmid of Methanothermococcus okinawensis IH1.</title>
        <authorList>
            <consortium name="US DOE Joint Genome Institute"/>
            <person name="Lucas S."/>
            <person name="Han J."/>
            <person name="Lapidus A."/>
            <person name="Cheng J.-F."/>
            <person name="Goodwin L."/>
            <person name="Pitluck S."/>
            <person name="Peters L."/>
            <person name="Mikhailova N."/>
            <person name="Held B."/>
            <person name="Han C."/>
            <person name="Tapia R."/>
            <person name="Land M."/>
            <person name="Hauser L."/>
            <person name="Kyrpides N."/>
            <person name="Ivanova N."/>
            <person name="Pagani I."/>
            <person name="Sieprawska-Lupa M."/>
            <person name="Takai K."/>
            <person name="Miyazaki J."/>
            <person name="Whitman W."/>
            <person name="Woyke T."/>
        </authorList>
    </citation>
    <scope>NUCLEOTIDE SEQUENCE</scope>
    <source>
        <strain evidence="1">IH1</strain>
        <plasmid evidence="1">pMETOK01</plasmid>
    </source>
</reference>
<dbReference type="GeneID" id="10749391"/>
<gene>
    <name evidence="1" type="ordered locus">Metok_1625</name>
</gene>
<dbReference type="HOGENOM" id="CLU_1782516_0_0_2"/>
<evidence type="ECO:0000313" key="1">
    <source>
        <dbReference type="EMBL" id="AEH07587.1"/>
    </source>
</evidence>
<geneLocation type="plasmid" evidence="1 2">
    <name>pMETOK01</name>
</geneLocation>
<dbReference type="EMBL" id="CP002793">
    <property type="protein sequence ID" value="AEH07587.1"/>
    <property type="molecule type" value="Genomic_DNA"/>
</dbReference>
<proteinExistence type="predicted"/>
<keyword evidence="1" id="KW-0614">Plasmid</keyword>